<evidence type="ECO:0008006" key="5">
    <source>
        <dbReference type="Google" id="ProtNLM"/>
    </source>
</evidence>
<feature type="compositionally biased region" description="Acidic residues" evidence="1">
    <location>
        <begin position="11"/>
        <end position="23"/>
    </location>
</feature>
<sequence length="182" mass="19833">MFDEKQLVEAKEDDDSLDEAEVDAEDHQQKHAWKTIIAVIAVVLLVVAVSCGFIVWNNARIYRDDMFRTAYNTCQNQADKVPASEEELSAALKKARHTADTLSATDVADPNTLSDLQDAISSGASVKRAPSCNVDASAETLIETARLIDTSMDNAHNAANALQYSTKAALASQKELDLLHNK</sequence>
<proteinExistence type="predicted"/>
<evidence type="ECO:0000256" key="2">
    <source>
        <dbReference type="SAM" id="Phobius"/>
    </source>
</evidence>
<keyword evidence="4" id="KW-1185">Reference proteome</keyword>
<accession>A0A430FRE2</accession>
<dbReference type="OrthoDB" id="9983112at2"/>
<keyword evidence="2" id="KW-0812">Transmembrane</keyword>
<feature type="region of interest" description="Disordered" evidence="1">
    <location>
        <begin position="1"/>
        <end position="23"/>
    </location>
</feature>
<evidence type="ECO:0000313" key="3">
    <source>
        <dbReference type="EMBL" id="RSX55439.1"/>
    </source>
</evidence>
<name>A0A430FRE2_9BIFI</name>
<organism evidence="3 4">
    <name type="scientific">Bifidobacterium dolichotidis</name>
    <dbReference type="NCBI Taxonomy" id="2306976"/>
    <lineage>
        <taxon>Bacteria</taxon>
        <taxon>Bacillati</taxon>
        <taxon>Actinomycetota</taxon>
        <taxon>Actinomycetes</taxon>
        <taxon>Bifidobacteriales</taxon>
        <taxon>Bifidobacteriaceae</taxon>
        <taxon>Bifidobacterium</taxon>
    </lineage>
</organism>
<keyword evidence="2" id="KW-1133">Transmembrane helix</keyword>
<feature type="compositionally biased region" description="Basic and acidic residues" evidence="1">
    <location>
        <begin position="1"/>
        <end position="10"/>
    </location>
</feature>
<evidence type="ECO:0000256" key="1">
    <source>
        <dbReference type="SAM" id="MobiDB-lite"/>
    </source>
</evidence>
<keyword evidence="2" id="KW-0472">Membrane</keyword>
<dbReference type="AlphaFoldDB" id="A0A430FRE2"/>
<dbReference type="RefSeq" id="WP_125962679.1">
    <property type="nucleotide sequence ID" value="NZ_QXGM01000001.1"/>
</dbReference>
<comment type="caution">
    <text evidence="3">The sequence shown here is derived from an EMBL/GenBank/DDBJ whole genome shotgun (WGS) entry which is preliminary data.</text>
</comment>
<protein>
    <recommendedName>
        <fullName evidence="5">Colicin transporter</fullName>
    </recommendedName>
</protein>
<evidence type="ECO:0000313" key="4">
    <source>
        <dbReference type="Proteomes" id="UP000287609"/>
    </source>
</evidence>
<dbReference type="EMBL" id="QXGM01000001">
    <property type="protein sequence ID" value="RSX55439.1"/>
    <property type="molecule type" value="Genomic_DNA"/>
</dbReference>
<feature type="transmembrane region" description="Helical" evidence="2">
    <location>
        <begin position="36"/>
        <end position="56"/>
    </location>
</feature>
<reference evidence="3 4" key="1">
    <citation type="submission" date="2018-09" db="EMBL/GenBank/DDBJ databases">
        <title>Characterization of the phylogenetic diversity of five novel species belonging to the genus Bifidobacterium.</title>
        <authorList>
            <person name="Lugli G.A."/>
            <person name="Duranti S."/>
            <person name="Milani C."/>
        </authorList>
    </citation>
    <scope>NUCLEOTIDE SEQUENCE [LARGE SCALE GENOMIC DNA]</scope>
    <source>
        <strain evidence="3 4">2036B</strain>
    </source>
</reference>
<gene>
    <name evidence="3" type="ORF">D2E26_0002</name>
</gene>
<dbReference type="Proteomes" id="UP000287609">
    <property type="component" value="Unassembled WGS sequence"/>
</dbReference>